<evidence type="ECO:0000313" key="2">
    <source>
        <dbReference type="EMBL" id="GFT62754.1"/>
    </source>
</evidence>
<evidence type="ECO:0000256" key="1">
    <source>
        <dbReference type="SAM" id="MobiDB-lite"/>
    </source>
</evidence>
<gene>
    <name evidence="2" type="primary">AVEN_49237_2</name>
    <name evidence="2" type="ORF">NPIL_383481</name>
</gene>
<feature type="compositionally biased region" description="Basic and acidic residues" evidence="1">
    <location>
        <begin position="201"/>
        <end position="229"/>
    </location>
</feature>
<dbReference type="OrthoDB" id="6430786at2759"/>
<evidence type="ECO:0000313" key="3">
    <source>
        <dbReference type="Proteomes" id="UP000887013"/>
    </source>
</evidence>
<dbReference type="AlphaFoldDB" id="A0A8X6PBZ1"/>
<reference evidence="2" key="1">
    <citation type="submission" date="2020-08" db="EMBL/GenBank/DDBJ databases">
        <title>Multicomponent nature underlies the extraordinary mechanical properties of spider dragline silk.</title>
        <authorList>
            <person name="Kono N."/>
            <person name="Nakamura H."/>
            <person name="Mori M."/>
            <person name="Yoshida Y."/>
            <person name="Ohtoshi R."/>
            <person name="Malay A.D."/>
            <person name="Moran D.A.P."/>
            <person name="Tomita M."/>
            <person name="Numata K."/>
            <person name="Arakawa K."/>
        </authorList>
    </citation>
    <scope>NUCLEOTIDE SEQUENCE</scope>
</reference>
<feature type="compositionally biased region" description="Low complexity" evidence="1">
    <location>
        <begin position="256"/>
        <end position="268"/>
    </location>
</feature>
<feature type="region of interest" description="Disordered" evidence="1">
    <location>
        <begin position="78"/>
        <end position="122"/>
    </location>
</feature>
<dbReference type="Proteomes" id="UP000887013">
    <property type="component" value="Unassembled WGS sequence"/>
</dbReference>
<proteinExistence type="predicted"/>
<keyword evidence="3" id="KW-1185">Reference proteome</keyword>
<dbReference type="EMBL" id="BMAW01114667">
    <property type="protein sequence ID" value="GFT62754.1"/>
    <property type="molecule type" value="Genomic_DNA"/>
</dbReference>
<sequence length="362" mass="41880">MDIFESSSPPENANANRTPTKELSQSSSNISQGLANVTKQFLSWPQFDVDINHKGPVDYSQGSDISGGHTETTYYSMANDQWPPKLNDSSGDTNEFSIKEETDDNELLGEMESSTKESFKTSSLMEITEQPLYEIDAQVVDDLLSDDRHLKGPTSLEDHHSEDLTRCEDQKSRESFGLEDRRSKETIRFEKRRSRVSIQLEDQKEPTRFEDQRSREPVHFNQRTKEITRSNDSSSFVLENPSDRNDPQTFNDESSDYSSYDGSSQMSESPDKKWFIEMGNNQNYIRALINYDINYDWKRSGKRKIEKTESATKTRWVIHYDNLNYIRSLLSPEALGKVLKEESNKNTESNFSYEYREVIVHS</sequence>
<feature type="region of interest" description="Disordered" evidence="1">
    <location>
        <begin position="151"/>
        <end position="181"/>
    </location>
</feature>
<accession>A0A8X6PBZ1</accession>
<name>A0A8X6PBZ1_NEPPI</name>
<organism evidence="2 3">
    <name type="scientific">Nephila pilipes</name>
    <name type="common">Giant wood spider</name>
    <name type="synonym">Nephila maculata</name>
    <dbReference type="NCBI Taxonomy" id="299642"/>
    <lineage>
        <taxon>Eukaryota</taxon>
        <taxon>Metazoa</taxon>
        <taxon>Ecdysozoa</taxon>
        <taxon>Arthropoda</taxon>
        <taxon>Chelicerata</taxon>
        <taxon>Arachnida</taxon>
        <taxon>Araneae</taxon>
        <taxon>Araneomorphae</taxon>
        <taxon>Entelegynae</taxon>
        <taxon>Araneoidea</taxon>
        <taxon>Nephilidae</taxon>
        <taxon>Nephila</taxon>
    </lineage>
</organism>
<feature type="compositionally biased region" description="Polar residues" evidence="1">
    <location>
        <begin position="87"/>
        <end position="96"/>
    </location>
</feature>
<comment type="caution">
    <text evidence="2">The sequence shown here is derived from an EMBL/GenBank/DDBJ whole genome shotgun (WGS) entry which is preliminary data.</text>
</comment>
<protein>
    <submittedName>
        <fullName evidence="2">Uncharacterized protein</fullName>
    </submittedName>
</protein>
<feature type="region of interest" description="Disordered" evidence="1">
    <location>
        <begin position="198"/>
        <end position="269"/>
    </location>
</feature>
<feature type="region of interest" description="Disordered" evidence="1">
    <location>
        <begin position="1"/>
        <end position="31"/>
    </location>
</feature>